<feature type="region of interest" description="Disordered" evidence="1">
    <location>
        <begin position="274"/>
        <end position="294"/>
    </location>
</feature>
<dbReference type="GeneID" id="76971828"/>
<name>A0A345MT21_9CAUD</name>
<protein>
    <submittedName>
        <fullName evidence="2">Uncharacterized protein</fullName>
    </submittedName>
</protein>
<proteinExistence type="predicted"/>
<evidence type="ECO:0000313" key="2">
    <source>
        <dbReference type="EMBL" id="AXH74521.1"/>
    </source>
</evidence>
<evidence type="ECO:0000313" key="3">
    <source>
        <dbReference type="Proteomes" id="UP000257554"/>
    </source>
</evidence>
<dbReference type="Proteomes" id="UP000257554">
    <property type="component" value="Segment"/>
</dbReference>
<dbReference type="RefSeq" id="YP_010097685.1">
    <property type="nucleotide sequence ID" value="NC_055760.1"/>
</dbReference>
<organism evidence="2 3">
    <name type="scientific">crAssphage sp. isolate ctbg_1</name>
    <dbReference type="NCBI Taxonomy" id="2989854"/>
    <lineage>
        <taxon>Viruses</taxon>
        <taxon>Duplodnaviria</taxon>
        <taxon>Heunggongvirae</taxon>
        <taxon>Uroviricota</taxon>
        <taxon>Caudoviricetes</taxon>
        <taxon>Crassvirales</taxon>
        <taxon>Intestiviridae</taxon>
        <taxon>Crudevirinae</taxon>
        <taxon>Whopevirus</taxon>
        <taxon>Whopevirus animalis</taxon>
    </lineage>
</organism>
<feature type="compositionally biased region" description="Acidic residues" evidence="1">
    <location>
        <begin position="284"/>
        <end position="294"/>
    </location>
</feature>
<feature type="compositionally biased region" description="Basic and acidic residues" evidence="1">
    <location>
        <begin position="274"/>
        <end position="283"/>
    </location>
</feature>
<reference evidence="2 3" key="1">
    <citation type="submission" date="2018-07" db="EMBL/GenBank/DDBJ databases">
        <title>Uncovering a Universe of Circular DNA Viruses in Animal Metagenomes.</title>
        <authorList>
            <person name="Tisza M."/>
            <person name="Buck C."/>
            <person name="Pastrana D."/>
            <person name="Welch N."/>
            <person name="Peretti A."/>
        </authorList>
    </citation>
    <scope>NUCLEOTIDE SEQUENCE [LARGE SCALE GENOMIC DNA]</scope>
    <source>
        <strain evidence="2">Ctbg_1</strain>
    </source>
</reference>
<dbReference type="EMBL" id="MH616963">
    <property type="protein sequence ID" value="AXH74521.1"/>
    <property type="molecule type" value="Genomic_DNA"/>
</dbReference>
<accession>A0A345MT21</accession>
<keyword evidence="3" id="KW-1185">Reference proteome</keyword>
<evidence type="ECO:0000256" key="1">
    <source>
        <dbReference type="SAM" id="MobiDB-lite"/>
    </source>
</evidence>
<sequence>MNTTSNSANGLSFNAAMMKSMFKTSNAGQRKVVYQPQLVATSTAGGFRITPVISKILGLQHGDYICFFNNLDWVDAGIREREPMFVDFCANAGLDIDSPEANIALHSAFDMWGIHKGIKEYDSKGNPKTIVERLTKKDRAKFVLNNYDEMLEAAMNSGDEALIAALSVEGITTDKIVDILCPFVQARELPKFSGSKLANPAGLTGTNVVLTFTDSNIWNQLKVDLGDNATKLNRVYDVDITPEKIVTLDVNNGYQEVEVKGLILGKYSDEEVIERANNKKSEEATEETAEETAE</sequence>